<organism evidence="7 8">
    <name type="scientific">Rhizobium deserti</name>
    <dbReference type="NCBI Taxonomy" id="2547961"/>
    <lineage>
        <taxon>Bacteria</taxon>
        <taxon>Pseudomonadati</taxon>
        <taxon>Pseudomonadota</taxon>
        <taxon>Alphaproteobacteria</taxon>
        <taxon>Hyphomicrobiales</taxon>
        <taxon>Rhizobiaceae</taxon>
        <taxon>Rhizobium/Agrobacterium group</taxon>
        <taxon>Rhizobium</taxon>
    </lineage>
</organism>
<dbReference type="PANTHER" id="PTHR34216">
    <property type="match status" value="1"/>
</dbReference>
<dbReference type="PANTHER" id="PTHR34216:SF11">
    <property type="entry name" value="CHITOOLIGOSACCHARIDE DEACETYLASE"/>
    <property type="match status" value="1"/>
</dbReference>
<evidence type="ECO:0000313" key="8">
    <source>
        <dbReference type="Proteomes" id="UP000295238"/>
    </source>
</evidence>
<feature type="domain" description="NodB homology" evidence="6">
    <location>
        <begin position="38"/>
        <end position="256"/>
    </location>
</feature>
<accession>A0A4R5UAC1</accession>
<comment type="similarity">
    <text evidence="2">Belongs to the polysaccharide deacetylase family.</text>
</comment>
<evidence type="ECO:0000256" key="4">
    <source>
        <dbReference type="ARBA" id="ARBA00022729"/>
    </source>
</evidence>
<dbReference type="GO" id="GO:0005975">
    <property type="term" value="P:carbohydrate metabolic process"/>
    <property type="evidence" value="ECO:0007669"/>
    <property type="project" value="InterPro"/>
</dbReference>
<reference evidence="7 8" key="1">
    <citation type="submission" date="2019-03" db="EMBL/GenBank/DDBJ databases">
        <title>Rhizobium sp. nov., an bacterium isolated from biocrust in Mu Us Desert.</title>
        <authorList>
            <person name="Lixiong L."/>
        </authorList>
    </citation>
    <scope>NUCLEOTIDE SEQUENCE [LARGE SCALE GENOMIC DNA]</scope>
    <source>
        <strain evidence="7 8">SPY-1</strain>
    </source>
</reference>
<dbReference type="EMBL" id="SMTL01000006">
    <property type="protein sequence ID" value="TDK31761.1"/>
    <property type="molecule type" value="Genomic_DNA"/>
</dbReference>
<dbReference type="Gene3D" id="3.20.20.370">
    <property type="entry name" value="Glycoside hydrolase/deacetylase"/>
    <property type="match status" value="1"/>
</dbReference>
<dbReference type="Proteomes" id="UP000295238">
    <property type="component" value="Unassembled WGS sequence"/>
</dbReference>
<name>A0A4R5UAC1_9HYPH</name>
<dbReference type="InterPro" id="IPR011330">
    <property type="entry name" value="Glyco_hydro/deAcase_b/a-brl"/>
</dbReference>
<evidence type="ECO:0000256" key="2">
    <source>
        <dbReference type="ARBA" id="ARBA00010973"/>
    </source>
</evidence>
<dbReference type="Pfam" id="PF01522">
    <property type="entry name" value="Polysacc_deac_1"/>
    <property type="match status" value="1"/>
</dbReference>
<dbReference type="AlphaFoldDB" id="A0A4R5UAC1"/>
<dbReference type="RefSeq" id="WP_133317763.1">
    <property type="nucleotide sequence ID" value="NZ_SMTL01000006.1"/>
</dbReference>
<protein>
    <recommendedName>
        <fullName evidence="3">Chitooligosaccharide deacetylase</fullName>
    </recommendedName>
    <alternativeName>
        <fullName evidence="5">Nodulation protein B</fullName>
    </alternativeName>
</protein>
<dbReference type="PROSITE" id="PS51677">
    <property type="entry name" value="NODB"/>
    <property type="match status" value="1"/>
</dbReference>
<dbReference type="GO" id="GO:0016810">
    <property type="term" value="F:hydrolase activity, acting on carbon-nitrogen (but not peptide) bonds"/>
    <property type="evidence" value="ECO:0007669"/>
    <property type="project" value="InterPro"/>
</dbReference>
<evidence type="ECO:0000259" key="6">
    <source>
        <dbReference type="PROSITE" id="PS51677"/>
    </source>
</evidence>
<dbReference type="InterPro" id="IPR002509">
    <property type="entry name" value="NODB_dom"/>
</dbReference>
<evidence type="ECO:0000256" key="1">
    <source>
        <dbReference type="ARBA" id="ARBA00003236"/>
    </source>
</evidence>
<proteinExistence type="inferred from homology"/>
<evidence type="ECO:0000256" key="3">
    <source>
        <dbReference type="ARBA" id="ARBA00020071"/>
    </source>
</evidence>
<dbReference type="OrthoDB" id="2795102at2"/>
<dbReference type="SUPFAM" id="SSF88713">
    <property type="entry name" value="Glycoside hydrolase/deacetylase"/>
    <property type="match status" value="1"/>
</dbReference>
<gene>
    <name evidence="7" type="ORF">E2F50_19015</name>
</gene>
<dbReference type="InterPro" id="IPR051398">
    <property type="entry name" value="Polysacch_Deacetylase"/>
</dbReference>
<keyword evidence="4" id="KW-0732">Signal</keyword>
<comment type="caution">
    <text evidence="7">The sequence shown here is derived from an EMBL/GenBank/DDBJ whole genome shotgun (WGS) entry which is preliminary data.</text>
</comment>
<keyword evidence="8" id="KW-1185">Reference proteome</keyword>
<comment type="function">
    <text evidence="1">Is involved in generating a small heat-stable compound (Nod), an acylated oligomer of N-acetylglucosamine, that stimulates mitosis in various plant protoplasts.</text>
</comment>
<sequence>MTSATTIESLKDKFLRGPSRRMSRILPFRPYRLELDRPVVSFTFDDFPCSAAEAAGPILEDAGMRGTYYYAGWLAGRFENGQKIAGPDLVSNLFLNGHEIGAHTHKHIDVHKTPGQALLADLAQNKAEIAQLTDGRDPTSFAYPFGKLDLRSKFIIRNQFAGLRGIQTGLNTGIVDLAHLKAQELYDCSSTLASMGRVLDQAEIKKAWVIFYTHDVKPDPSNIGCSPGYFKQIVELVRRRGLEVATVSEVLARINR</sequence>
<evidence type="ECO:0000256" key="5">
    <source>
        <dbReference type="ARBA" id="ARBA00032976"/>
    </source>
</evidence>
<evidence type="ECO:0000313" key="7">
    <source>
        <dbReference type="EMBL" id="TDK31761.1"/>
    </source>
</evidence>